<dbReference type="PROSITE" id="PS00409">
    <property type="entry name" value="PROKAR_NTER_METHYL"/>
    <property type="match status" value="1"/>
</dbReference>
<reference evidence="3" key="1">
    <citation type="journal article" date="2019" name="Int. J. Syst. Evol. Microbiol.">
        <title>The Global Catalogue of Microorganisms (GCM) 10K type strain sequencing project: providing services to taxonomists for standard genome sequencing and annotation.</title>
        <authorList>
            <consortium name="The Broad Institute Genomics Platform"/>
            <consortium name="The Broad Institute Genome Sequencing Center for Infectious Disease"/>
            <person name="Wu L."/>
            <person name="Ma J."/>
        </authorList>
    </citation>
    <scope>NUCLEOTIDE SEQUENCE [LARGE SCALE GENOMIC DNA]</scope>
    <source>
        <strain evidence="3">KCTC 42501</strain>
    </source>
</reference>
<dbReference type="RefSeq" id="WP_382177096.1">
    <property type="nucleotide sequence ID" value="NZ_JBHRXX010000007.1"/>
</dbReference>
<dbReference type="InterPro" id="IPR012902">
    <property type="entry name" value="N_methyl_site"/>
</dbReference>
<comment type="caution">
    <text evidence="2">The sequence shown here is derived from an EMBL/GenBank/DDBJ whole genome shotgun (WGS) entry which is preliminary data.</text>
</comment>
<dbReference type="Proteomes" id="UP001595729">
    <property type="component" value="Unassembled WGS sequence"/>
</dbReference>
<gene>
    <name evidence="2" type="ORF">ACFOPI_18545</name>
</gene>
<keyword evidence="3" id="KW-1185">Reference proteome</keyword>
<proteinExistence type="predicted"/>
<accession>A0ABV7W706</accession>
<keyword evidence="1" id="KW-0812">Transmembrane</keyword>
<protein>
    <submittedName>
        <fullName evidence="2">PilW family protein</fullName>
    </submittedName>
</protein>
<dbReference type="InterPro" id="IPR032092">
    <property type="entry name" value="PilW"/>
</dbReference>
<dbReference type="EMBL" id="JBHRXX010000007">
    <property type="protein sequence ID" value="MFC3685608.1"/>
    <property type="molecule type" value="Genomic_DNA"/>
</dbReference>
<keyword evidence="1" id="KW-0472">Membrane</keyword>
<evidence type="ECO:0000256" key="1">
    <source>
        <dbReference type="SAM" id="Phobius"/>
    </source>
</evidence>
<keyword evidence="1" id="KW-1133">Transmembrane helix</keyword>
<feature type="transmembrane region" description="Helical" evidence="1">
    <location>
        <begin position="20"/>
        <end position="42"/>
    </location>
</feature>
<dbReference type="NCBIfam" id="TIGR02532">
    <property type="entry name" value="IV_pilin_GFxxxE"/>
    <property type="match status" value="1"/>
</dbReference>
<name>A0ABV7W706_9BURK</name>
<evidence type="ECO:0000313" key="2">
    <source>
        <dbReference type="EMBL" id="MFC3685608.1"/>
    </source>
</evidence>
<evidence type="ECO:0000313" key="3">
    <source>
        <dbReference type="Proteomes" id="UP001595729"/>
    </source>
</evidence>
<sequence length="322" mass="34014">MAVKPLSSGLSRRSQRGFSLVELMVALTIGLFLMGAVGIIYVNTSNSSRASTLESQMNEDAALALELLQQQIRLAGFSNADNTGARRFSGRAVYGCDLGFAATDANFNALACNGAGTASDAISVRYEATLLNSQDAAGDPGNCAHEGIAEWAAAGEGGIDNMRLADNRYYVAADADGTPALFCQGRTGAGFGDATALIPNIEDMQVQFAVTALPVVDEVIPHQVAGYVNASHDALGDTAANWSRVAAIRVCLIARSATPVPTGDNSLDDVGFYRGCNGEELTSSDRYLRRAYVTTIQLRNARPALPAEWSLGANPWAFLYEE</sequence>
<dbReference type="Pfam" id="PF07963">
    <property type="entry name" value="N_methyl"/>
    <property type="match status" value="1"/>
</dbReference>
<dbReference type="Pfam" id="PF16074">
    <property type="entry name" value="PilW"/>
    <property type="match status" value="1"/>
</dbReference>
<organism evidence="2 3">
    <name type="scientific">Hydrogenophaga luteola</name>
    <dbReference type="NCBI Taxonomy" id="1591122"/>
    <lineage>
        <taxon>Bacteria</taxon>
        <taxon>Pseudomonadati</taxon>
        <taxon>Pseudomonadota</taxon>
        <taxon>Betaproteobacteria</taxon>
        <taxon>Burkholderiales</taxon>
        <taxon>Comamonadaceae</taxon>
        <taxon>Hydrogenophaga</taxon>
    </lineage>
</organism>